<keyword evidence="2" id="KW-0732">Signal</keyword>
<dbReference type="EMBL" id="JAFEJA010000001">
    <property type="protein sequence ID" value="MBM9617457.1"/>
    <property type="molecule type" value="Genomic_DNA"/>
</dbReference>
<dbReference type="InterPro" id="IPR011330">
    <property type="entry name" value="Glyco_hydro/deAcase_b/a-brl"/>
</dbReference>
<comment type="caution">
    <text evidence="5">The sequence shown here is derived from an EMBL/GenBank/DDBJ whole genome shotgun (WGS) entry which is preliminary data.</text>
</comment>
<accession>A0ABS2UKM7</accession>
<feature type="domain" description="NodB homology" evidence="4">
    <location>
        <begin position="128"/>
        <end position="260"/>
    </location>
</feature>
<evidence type="ECO:0000256" key="2">
    <source>
        <dbReference type="ARBA" id="ARBA00022729"/>
    </source>
</evidence>
<evidence type="ECO:0000256" key="3">
    <source>
        <dbReference type="SAM" id="MobiDB-lite"/>
    </source>
</evidence>
<dbReference type="PROSITE" id="PS51677">
    <property type="entry name" value="NODB"/>
    <property type="match status" value="1"/>
</dbReference>
<dbReference type="InterPro" id="IPR051398">
    <property type="entry name" value="Polysacch_Deacetylase"/>
</dbReference>
<protein>
    <submittedName>
        <fullName evidence="5">Polysaccharide deacetylase family protein</fullName>
    </submittedName>
</protein>
<organism evidence="5 6">
    <name type="scientific">Streptomyces zhihengii</name>
    <dbReference type="NCBI Taxonomy" id="1818004"/>
    <lineage>
        <taxon>Bacteria</taxon>
        <taxon>Bacillati</taxon>
        <taxon>Actinomycetota</taxon>
        <taxon>Actinomycetes</taxon>
        <taxon>Kitasatosporales</taxon>
        <taxon>Streptomycetaceae</taxon>
        <taxon>Streptomyces</taxon>
    </lineage>
</organism>
<dbReference type="CDD" id="cd10918">
    <property type="entry name" value="CE4_NodB_like_5s_6s"/>
    <property type="match status" value="1"/>
</dbReference>
<reference evidence="5 6" key="1">
    <citation type="journal article" date="2016" name="Arch. Microbiol.">
        <title>Streptomyces zhihengii sp. nov., isolated from rhizospheric soil of Psammosilene tunicoides.</title>
        <authorList>
            <person name="Huang M.J."/>
            <person name="Fei J.J."/>
            <person name="Salam N."/>
            <person name="Kim C.J."/>
            <person name="Hozzein W.N."/>
            <person name="Xiao M."/>
            <person name="Huang H.Q."/>
            <person name="Li W.J."/>
        </authorList>
    </citation>
    <scope>NUCLEOTIDE SEQUENCE [LARGE SCALE GENOMIC DNA]</scope>
    <source>
        <strain evidence="5 6">YIM T102</strain>
    </source>
</reference>
<feature type="region of interest" description="Disordered" evidence="3">
    <location>
        <begin position="510"/>
        <end position="534"/>
    </location>
</feature>
<dbReference type="RefSeq" id="WP_205371843.1">
    <property type="nucleotide sequence ID" value="NZ_JAFEJA010000001.1"/>
</dbReference>
<name>A0ABS2UKM7_9ACTN</name>
<evidence type="ECO:0000256" key="1">
    <source>
        <dbReference type="ARBA" id="ARBA00004613"/>
    </source>
</evidence>
<keyword evidence="6" id="KW-1185">Reference proteome</keyword>
<dbReference type="Gene3D" id="3.20.20.370">
    <property type="entry name" value="Glycoside hydrolase/deacetylase"/>
    <property type="match status" value="1"/>
</dbReference>
<dbReference type="InterPro" id="IPR002509">
    <property type="entry name" value="NODB_dom"/>
</dbReference>
<comment type="subcellular location">
    <subcellularLocation>
        <location evidence="1">Secreted</location>
    </subcellularLocation>
</comment>
<dbReference type="Pfam" id="PF01522">
    <property type="entry name" value="Polysacc_deac_1"/>
    <property type="match status" value="1"/>
</dbReference>
<evidence type="ECO:0000259" key="4">
    <source>
        <dbReference type="PROSITE" id="PS51677"/>
    </source>
</evidence>
<feature type="compositionally biased region" description="Low complexity" evidence="3">
    <location>
        <begin position="513"/>
        <end position="523"/>
    </location>
</feature>
<dbReference type="Proteomes" id="UP000664109">
    <property type="component" value="Unassembled WGS sequence"/>
</dbReference>
<dbReference type="PANTHER" id="PTHR34216">
    <property type="match status" value="1"/>
</dbReference>
<sequence>MTRSAHDPAAGRRLLVRVLLGALAAAVAAIPFLAAWQHRTDRFAVEEQLSPAAAPPPAAGAPALRGLPRDTGPVVLAYHDVRPDGERPYTVTPAAFDAQLAALRAAGYRTLSTAEFVRHLRGERVPGRTVYLTFDDGAQGLWRYADRSLARHGMRAAAYLITGQVGERHTYYLSWEEVRRMASSGRWDFQSHTDDLHRRLPLDASGARLGPALTERLWLPAERRRETPAEYRTRVAADLDRSIDAITSRGLPKPLLFAYPFSESHGSGPSGAGVLQGMLRQRFTAALTNHHGPHPLGAGARAFAERTVQRLEITSGTTVAGLLAGLAERGPRRPGGEPRPLAVPAGWEFPGAPGGTTVGAFTGAGPYPLERGHLSAEYRPLATADWTGYTAEASVDGLHSTANGVSLTVRAHGGRPVLVALSRANVRVTEGTGAARRTVARARLEPAARHTLRIVVTADATEVRVDGRLRARVPVPPSAAGGHATGGVALGVHNDGAPRWPAFRTLTVAQTRPAAPAESAPEAPHGRGHGRTAP</sequence>
<evidence type="ECO:0000313" key="6">
    <source>
        <dbReference type="Proteomes" id="UP000664109"/>
    </source>
</evidence>
<evidence type="ECO:0000313" key="5">
    <source>
        <dbReference type="EMBL" id="MBM9617457.1"/>
    </source>
</evidence>
<dbReference type="PANTHER" id="PTHR34216:SF3">
    <property type="entry name" value="POLY-BETA-1,6-N-ACETYL-D-GLUCOSAMINE N-DEACETYLASE"/>
    <property type="match status" value="1"/>
</dbReference>
<proteinExistence type="predicted"/>
<dbReference type="SUPFAM" id="SSF88713">
    <property type="entry name" value="Glycoside hydrolase/deacetylase"/>
    <property type="match status" value="1"/>
</dbReference>
<gene>
    <name evidence="5" type="ORF">JE024_01655</name>
</gene>